<keyword evidence="3" id="KW-0687">Ribonucleoprotein</keyword>
<sequence>MGKIMKPGRVVIMLNGRFAGRKAVVIKSYDDGSSERPYGHGLVAGIDKYPRKVVKRMGKKQIAKRIAMRPFVKVTSLQHLLPTRCTFEAEFDKSIVNKESIKDPKSKRKAKLHIKKEFETQYKAGKSKWLFTKLRF</sequence>
<accession>A0A6V7VC76</accession>
<evidence type="ECO:0000313" key="7">
    <source>
        <dbReference type="EMBL" id="CAD2167502.1"/>
    </source>
</evidence>
<evidence type="ECO:0000256" key="1">
    <source>
        <dbReference type="ARBA" id="ARBA00009124"/>
    </source>
</evidence>
<dbReference type="GO" id="GO:0003735">
    <property type="term" value="F:structural constituent of ribosome"/>
    <property type="evidence" value="ECO:0007669"/>
    <property type="project" value="InterPro"/>
</dbReference>
<name>A0A6V7VC76_MELEN</name>
<evidence type="ECO:0000313" key="9">
    <source>
        <dbReference type="Proteomes" id="UP000580250"/>
    </source>
</evidence>
<gene>
    <name evidence="7" type="ORF">MENT_LOCUS18793</name>
    <name evidence="8" type="ORF">MENT_LOCUS24077</name>
</gene>
<evidence type="ECO:0000259" key="6">
    <source>
        <dbReference type="Pfam" id="PF00467"/>
    </source>
</evidence>
<dbReference type="OrthoDB" id="2365484at2759"/>
<dbReference type="GO" id="GO:0005840">
    <property type="term" value="C:ribosome"/>
    <property type="evidence" value="ECO:0007669"/>
    <property type="project" value="UniProtKB-KW"/>
</dbReference>
<proteinExistence type="inferred from homology"/>
<dbReference type="InterPro" id="IPR041991">
    <property type="entry name" value="Ribosomal_eL27_KOW"/>
</dbReference>
<dbReference type="InterPro" id="IPR005824">
    <property type="entry name" value="KOW"/>
</dbReference>
<dbReference type="GO" id="GO:1990904">
    <property type="term" value="C:ribonucleoprotein complex"/>
    <property type="evidence" value="ECO:0007669"/>
    <property type="project" value="UniProtKB-KW"/>
</dbReference>
<dbReference type="InterPro" id="IPR008991">
    <property type="entry name" value="Translation_prot_SH3-like_sf"/>
</dbReference>
<evidence type="ECO:0000256" key="5">
    <source>
        <dbReference type="ARBA" id="ARBA00035329"/>
    </source>
</evidence>
<dbReference type="SUPFAM" id="SSF50104">
    <property type="entry name" value="Translation proteins SH3-like domain"/>
    <property type="match status" value="1"/>
</dbReference>
<dbReference type="GO" id="GO:0006412">
    <property type="term" value="P:translation"/>
    <property type="evidence" value="ECO:0007669"/>
    <property type="project" value="InterPro"/>
</dbReference>
<evidence type="ECO:0000256" key="4">
    <source>
        <dbReference type="ARBA" id="ARBA00035224"/>
    </source>
</evidence>
<feature type="domain" description="KOW" evidence="6">
    <location>
        <begin position="7"/>
        <end position="32"/>
    </location>
</feature>
<dbReference type="InterPro" id="IPR038655">
    <property type="entry name" value="Ribosomal_eL27_sf"/>
</dbReference>
<comment type="caution">
    <text evidence="8">The sequence shown here is derived from an EMBL/GenBank/DDBJ whole genome shotgun (WGS) entry which is preliminary data.</text>
</comment>
<comment type="similarity">
    <text evidence="1">Belongs to the eukaryotic ribosomal protein eL27 family.</text>
</comment>
<keyword evidence="2" id="KW-0689">Ribosomal protein</keyword>
<dbReference type="EMBL" id="CAJEWN010000128">
    <property type="protein sequence ID" value="CAD2167502.1"/>
    <property type="molecule type" value="Genomic_DNA"/>
</dbReference>
<reference evidence="8 9" key="1">
    <citation type="submission" date="2020-08" db="EMBL/GenBank/DDBJ databases">
        <authorList>
            <person name="Koutsovoulos G."/>
            <person name="Danchin GJ E."/>
        </authorList>
    </citation>
    <scope>NUCLEOTIDE SEQUENCE [LARGE SCALE GENOMIC DNA]</scope>
</reference>
<dbReference type="EMBL" id="CAJEWN010000201">
    <property type="protein sequence ID" value="CAD2172520.1"/>
    <property type="molecule type" value="Genomic_DNA"/>
</dbReference>
<evidence type="ECO:0000256" key="2">
    <source>
        <dbReference type="ARBA" id="ARBA00022980"/>
    </source>
</evidence>
<evidence type="ECO:0000313" key="8">
    <source>
        <dbReference type="EMBL" id="CAD2172520.1"/>
    </source>
</evidence>
<dbReference type="FunFam" id="2.30.30.770:FF:000001">
    <property type="entry name" value="60S ribosomal protein L27"/>
    <property type="match status" value="1"/>
</dbReference>
<protein>
    <recommendedName>
        <fullName evidence="4">Large ribosomal subunit protein eL27</fullName>
    </recommendedName>
    <alternativeName>
        <fullName evidence="5">60S ribosomal protein L27</fullName>
    </alternativeName>
</protein>
<dbReference type="Pfam" id="PF00467">
    <property type="entry name" value="KOW"/>
    <property type="match status" value="1"/>
</dbReference>
<dbReference type="AlphaFoldDB" id="A0A6V7VC76"/>
<dbReference type="Gene3D" id="2.30.30.770">
    <property type="match status" value="1"/>
</dbReference>
<dbReference type="Pfam" id="PF01777">
    <property type="entry name" value="Ribosomal_L27e"/>
    <property type="match status" value="1"/>
</dbReference>
<dbReference type="InterPro" id="IPR001141">
    <property type="entry name" value="Ribosomal_eL27"/>
</dbReference>
<evidence type="ECO:0000256" key="3">
    <source>
        <dbReference type="ARBA" id="ARBA00023274"/>
    </source>
</evidence>
<dbReference type="Proteomes" id="UP000580250">
    <property type="component" value="Unassembled WGS sequence"/>
</dbReference>
<dbReference type="PANTHER" id="PTHR10497">
    <property type="entry name" value="60S RIBOSOMAL PROTEIN L27"/>
    <property type="match status" value="1"/>
</dbReference>
<dbReference type="CDD" id="cd06090">
    <property type="entry name" value="KOW_RPL27"/>
    <property type="match status" value="1"/>
</dbReference>
<organism evidence="8 9">
    <name type="scientific">Meloidogyne enterolobii</name>
    <name type="common">Root-knot nematode worm</name>
    <name type="synonym">Meloidogyne mayaguensis</name>
    <dbReference type="NCBI Taxonomy" id="390850"/>
    <lineage>
        <taxon>Eukaryota</taxon>
        <taxon>Metazoa</taxon>
        <taxon>Ecdysozoa</taxon>
        <taxon>Nematoda</taxon>
        <taxon>Chromadorea</taxon>
        <taxon>Rhabditida</taxon>
        <taxon>Tylenchina</taxon>
        <taxon>Tylenchomorpha</taxon>
        <taxon>Tylenchoidea</taxon>
        <taxon>Meloidogynidae</taxon>
        <taxon>Meloidogyninae</taxon>
        <taxon>Meloidogyne</taxon>
    </lineage>
</organism>